<dbReference type="Proteomes" id="UP000254287">
    <property type="component" value="Unassembled WGS sequence"/>
</dbReference>
<keyword evidence="1" id="KW-0812">Transmembrane</keyword>
<evidence type="ECO:0000313" key="4">
    <source>
        <dbReference type="Proteomes" id="UP000254287"/>
    </source>
</evidence>
<accession>A0A376CXZ1</accession>
<keyword evidence="1" id="KW-1133">Transmembrane helix</keyword>
<feature type="transmembrane region" description="Helical" evidence="1">
    <location>
        <begin position="6"/>
        <end position="25"/>
    </location>
</feature>
<dbReference type="EMBL" id="UFXP01000001">
    <property type="protein sequence ID" value="STC77426.1"/>
    <property type="molecule type" value="Genomic_DNA"/>
</dbReference>
<reference evidence="2 4" key="1">
    <citation type="submission" date="2018-06" db="EMBL/GenBank/DDBJ databases">
        <authorList>
            <consortium name="Pathogen Informatics"/>
            <person name="Doyle S."/>
        </authorList>
    </citation>
    <scope>NUCLEOTIDE SEQUENCE [LARGE SCALE GENOMIC DNA]</scope>
    <source>
        <strain evidence="2 4">NCTC10289</strain>
    </source>
</reference>
<evidence type="ECO:0000313" key="2">
    <source>
        <dbReference type="EMBL" id="STC77426.1"/>
    </source>
</evidence>
<sequence>MSAELIPYIVLGVFFGIPGVMVGVISRKVSRLEEELESAWDVLRGMSSALRSLSSALSEEGKPSIPDDFPGTLEMNFIHRFGEPEP</sequence>
<name>A0A376CXZ1_9CORY</name>
<evidence type="ECO:0000256" key="1">
    <source>
        <dbReference type="SAM" id="Phobius"/>
    </source>
</evidence>
<dbReference type="EMBL" id="UFXP01000002">
    <property type="protein sequence ID" value="STD79120.1"/>
    <property type="molecule type" value="Genomic_DNA"/>
</dbReference>
<organism evidence="2 4">
    <name type="scientific">Corynebacterium minutissimum</name>
    <dbReference type="NCBI Taxonomy" id="38301"/>
    <lineage>
        <taxon>Bacteria</taxon>
        <taxon>Bacillati</taxon>
        <taxon>Actinomycetota</taxon>
        <taxon>Actinomycetes</taxon>
        <taxon>Mycobacteriales</taxon>
        <taxon>Corynebacteriaceae</taxon>
        <taxon>Corynebacterium</taxon>
    </lineage>
</organism>
<proteinExistence type="predicted"/>
<dbReference type="AlphaFoldDB" id="A0A376CXZ1"/>
<dbReference type="RefSeq" id="WP_115021800.1">
    <property type="nucleotide sequence ID" value="NZ_CP069533.1"/>
</dbReference>
<keyword evidence="1" id="KW-0472">Membrane</keyword>
<evidence type="ECO:0000313" key="3">
    <source>
        <dbReference type="EMBL" id="STD79120.1"/>
    </source>
</evidence>
<gene>
    <name evidence="2" type="ORF">NCTC10289_01257</name>
    <name evidence="3" type="ORF">NCTC10289_02639</name>
</gene>
<protein>
    <submittedName>
        <fullName evidence="2">Uncharacterized protein</fullName>
    </submittedName>
</protein>